<dbReference type="Pfam" id="PF13181">
    <property type="entry name" value="TPR_8"/>
    <property type="match status" value="1"/>
</dbReference>
<evidence type="ECO:0000313" key="5">
    <source>
        <dbReference type="Proteomes" id="UP000187209"/>
    </source>
</evidence>
<evidence type="ECO:0000259" key="3">
    <source>
        <dbReference type="PROSITE" id="PS50042"/>
    </source>
</evidence>
<feature type="region of interest" description="Disordered" evidence="2">
    <location>
        <begin position="206"/>
        <end position="243"/>
    </location>
</feature>
<dbReference type="Gene3D" id="2.60.120.10">
    <property type="entry name" value="Jelly Rolls"/>
    <property type="match status" value="2"/>
</dbReference>
<keyword evidence="5" id="KW-1185">Reference proteome</keyword>
<proteinExistence type="predicted"/>
<dbReference type="InterPro" id="IPR018488">
    <property type="entry name" value="cNMP-bd_CS"/>
</dbReference>
<reference evidence="4 5" key="1">
    <citation type="submission" date="2016-11" db="EMBL/GenBank/DDBJ databases">
        <title>The macronuclear genome of Stentor coeruleus: a giant cell with tiny introns.</title>
        <authorList>
            <person name="Slabodnick M."/>
            <person name="Ruby J.G."/>
            <person name="Reiff S.B."/>
            <person name="Swart E.C."/>
            <person name="Gosai S."/>
            <person name="Prabakaran S."/>
            <person name="Witkowska E."/>
            <person name="Larue G.E."/>
            <person name="Fisher S."/>
            <person name="Freeman R.M."/>
            <person name="Gunawardena J."/>
            <person name="Chu W."/>
            <person name="Stover N.A."/>
            <person name="Gregory B.D."/>
            <person name="Nowacki M."/>
            <person name="Derisi J."/>
            <person name="Roy S.W."/>
            <person name="Marshall W.F."/>
            <person name="Sood P."/>
        </authorList>
    </citation>
    <scope>NUCLEOTIDE SEQUENCE [LARGE SCALE GENOMIC DNA]</scope>
    <source>
        <strain evidence="4">WM001</strain>
    </source>
</reference>
<accession>A0A1R2BCQ8</accession>
<feature type="domain" description="Cyclic nucleotide-binding" evidence="3">
    <location>
        <begin position="528"/>
        <end position="576"/>
    </location>
</feature>
<protein>
    <recommendedName>
        <fullName evidence="3">Cyclic nucleotide-binding domain-containing protein</fullName>
    </recommendedName>
</protein>
<dbReference type="Proteomes" id="UP000187209">
    <property type="component" value="Unassembled WGS sequence"/>
</dbReference>
<comment type="caution">
    <text evidence="4">The sequence shown here is derived from an EMBL/GenBank/DDBJ whole genome shotgun (WGS) entry which is preliminary data.</text>
</comment>
<feature type="compositionally biased region" description="Polar residues" evidence="2">
    <location>
        <begin position="206"/>
        <end position="232"/>
    </location>
</feature>
<dbReference type="SMART" id="SM00028">
    <property type="entry name" value="TPR"/>
    <property type="match status" value="2"/>
</dbReference>
<evidence type="ECO:0000256" key="2">
    <source>
        <dbReference type="SAM" id="MobiDB-lite"/>
    </source>
</evidence>
<evidence type="ECO:0000313" key="4">
    <source>
        <dbReference type="EMBL" id="OMJ74537.1"/>
    </source>
</evidence>
<dbReference type="InterPro" id="IPR000595">
    <property type="entry name" value="cNMP-bd_dom"/>
</dbReference>
<dbReference type="Gene3D" id="1.25.40.10">
    <property type="entry name" value="Tetratricopeptide repeat domain"/>
    <property type="match status" value="1"/>
</dbReference>
<dbReference type="CDD" id="cd00038">
    <property type="entry name" value="CAP_ED"/>
    <property type="match status" value="1"/>
</dbReference>
<dbReference type="PANTHER" id="PTHR23011:SF28">
    <property type="entry name" value="CYCLIC NUCLEOTIDE-BINDING DOMAIN CONTAINING PROTEIN"/>
    <property type="match status" value="1"/>
</dbReference>
<dbReference type="InterPro" id="IPR011990">
    <property type="entry name" value="TPR-like_helical_dom_sf"/>
</dbReference>
<dbReference type="PROSITE" id="PS00888">
    <property type="entry name" value="CNMP_BINDING_1"/>
    <property type="match status" value="1"/>
</dbReference>
<name>A0A1R2BCQ8_9CILI</name>
<dbReference type="AlphaFoldDB" id="A0A1R2BCQ8"/>
<gene>
    <name evidence="4" type="ORF">SteCoe_26498</name>
</gene>
<keyword evidence="1" id="KW-0802">TPR repeat</keyword>
<dbReference type="SUPFAM" id="SSF51206">
    <property type="entry name" value="cAMP-binding domain-like"/>
    <property type="match status" value="2"/>
</dbReference>
<dbReference type="OrthoDB" id="429870at2759"/>
<organism evidence="4 5">
    <name type="scientific">Stentor coeruleus</name>
    <dbReference type="NCBI Taxonomy" id="5963"/>
    <lineage>
        <taxon>Eukaryota</taxon>
        <taxon>Sar</taxon>
        <taxon>Alveolata</taxon>
        <taxon>Ciliophora</taxon>
        <taxon>Postciliodesmatophora</taxon>
        <taxon>Heterotrichea</taxon>
        <taxon>Heterotrichida</taxon>
        <taxon>Stentoridae</taxon>
        <taxon>Stentor</taxon>
    </lineage>
</organism>
<dbReference type="InterPro" id="IPR014710">
    <property type="entry name" value="RmlC-like_jellyroll"/>
</dbReference>
<sequence>MNQNEYDSISGEMGDNCAEICKLIESKCLKPLEIPAPSDTCEENSPDWHFSQGWSFRLKGDFDSAVAQYRLGLKKNDTHQGLKNNLGVCFMKLGLLNKAFDIFKDLQTIHAYINLAICYISTQNYSSAVEILYKATSTDPSPQYLQLLSLALYRSGKVSEALENFRDVHPGQSLMEDERNRRNLKHQNKIFPFKVGEVDRFFTQQHPWHSRRNSANSIKSTTQSTQRYSKSPRNTKKTRQSIGFIDKNRNQDSKSIIEFNYQPKPRPELPTYDEILSKKIQIDTIIRKRHNTLIGAMQSNLIDVKYNGFIQQKVELANDSPYKDLYNIRDYYGKVNKIHNELKVSKIPAEFKDDFDYRKFEGKRIGEHSMKIIDAEYEKAFWDRDYETIENIVKALPFFAKFPQEIRQKLLKCAIFKYYEPEEIIIKQGEGGDSMFVILSGSIKIMRKATDFGNIEVTVNSMYDGETFGELALLSEGIGENIKRSATCAAGEKTKLLAISKKDYKSILLDGMQNDITGKVKFFNDLPFFSSCHHISLIPLASNIEPIIYQIDDRIIELGEKPKGLYIIYKGRCSLYWEGYVAKPSVPSQTSNIKIRPKTPKSLYTGNIVTNRLYRKSRITSRRKSVDVGSEEWDKAKEYLPKGIDGKIVTKERILWQPLKEGDYFGGRSLVEGLLDIHDHSESSRRVSFARLESSPAKFTVIAESSEVKMFILTKRHFPLLSEELLAKLRVFLTKDYELDCPKQWSDEFLRDSFKEWNQYKQKFISQVEYDNYIAKHKENITFSKQ</sequence>
<evidence type="ECO:0000256" key="1">
    <source>
        <dbReference type="PROSITE-ProRule" id="PRU00339"/>
    </source>
</evidence>
<dbReference type="SUPFAM" id="SSF48452">
    <property type="entry name" value="TPR-like"/>
    <property type="match status" value="1"/>
</dbReference>
<feature type="domain" description="Cyclic nucleotide-binding" evidence="3">
    <location>
        <begin position="398"/>
        <end position="508"/>
    </location>
</feature>
<dbReference type="Pfam" id="PF00027">
    <property type="entry name" value="cNMP_binding"/>
    <property type="match status" value="1"/>
</dbReference>
<dbReference type="InterPro" id="IPR018490">
    <property type="entry name" value="cNMP-bd_dom_sf"/>
</dbReference>
<dbReference type="SMART" id="SM00100">
    <property type="entry name" value="cNMP"/>
    <property type="match status" value="1"/>
</dbReference>
<dbReference type="PROSITE" id="PS50042">
    <property type="entry name" value="CNMP_BINDING_3"/>
    <property type="match status" value="2"/>
</dbReference>
<dbReference type="PROSITE" id="PS50005">
    <property type="entry name" value="TPR"/>
    <property type="match status" value="1"/>
</dbReference>
<dbReference type="InterPro" id="IPR019734">
    <property type="entry name" value="TPR_rpt"/>
</dbReference>
<dbReference type="PANTHER" id="PTHR23011">
    <property type="entry name" value="CYCLIC NUCLEOTIDE-BINDING DOMAIN CONTAINING PROTEIN"/>
    <property type="match status" value="1"/>
</dbReference>
<dbReference type="EMBL" id="MPUH01000744">
    <property type="protein sequence ID" value="OMJ74537.1"/>
    <property type="molecule type" value="Genomic_DNA"/>
</dbReference>
<feature type="repeat" description="TPR" evidence="1">
    <location>
        <begin position="109"/>
        <end position="142"/>
    </location>
</feature>